<protein>
    <submittedName>
        <fullName evidence="2">Uncharacterized protein</fullName>
    </submittedName>
</protein>
<feature type="region of interest" description="Disordered" evidence="1">
    <location>
        <begin position="303"/>
        <end position="322"/>
    </location>
</feature>
<feature type="region of interest" description="Disordered" evidence="1">
    <location>
        <begin position="142"/>
        <end position="192"/>
    </location>
</feature>
<feature type="region of interest" description="Disordered" evidence="1">
    <location>
        <begin position="628"/>
        <end position="702"/>
    </location>
</feature>
<proteinExistence type="predicted"/>
<gene>
    <name evidence="2" type="ORF">HGRIS_012440</name>
</gene>
<keyword evidence="3" id="KW-1185">Reference proteome</keyword>
<evidence type="ECO:0000313" key="3">
    <source>
        <dbReference type="Proteomes" id="UP001556367"/>
    </source>
</evidence>
<feature type="compositionally biased region" description="Polar residues" evidence="1">
    <location>
        <begin position="1"/>
        <end position="12"/>
    </location>
</feature>
<feature type="region of interest" description="Disordered" evidence="1">
    <location>
        <begin position="204"/>
        <end position="246"/>
    </location>
</feature>
<feature type="compositionally biased region" description="Basic residues" evidence="1">
    <location>
        <begin position="684"/>
        <end position="694"/>
    </location>
</feature>
<feature type="compositionally biased region" description="Polar residues" evidence="1">
    <location>
        <begin position="217"/>
        <end position="226"/>
    </location>
</feature>
<organism evidence="2 3">
    <name type="scientific">Hohenbuehelia grisea</name>
    <dbReference type="NCBI Taxonomy" id="104357"/>
    <lineage>
        <taxon>Eukaryota</taxon>
        <taxon>Fungi</taxon>
        <taxon>Dikarya</taxon>
        <taxon>Basidiomycota</taxon>
        <taxon>Agaricomycotina</taxon>
        <taxon>Agaricomycetes</taxon>
        <taxon>Agaricomycetidae</taxon>
        <taxon>Agaricales</taxon>
        <taxon>Pleurotineae</taxon>
        <taxon>Pleurotaceae</taxon>
        <taxon>Hohenbuehelia</taxon>
    </lineage>
</organism>
<dbReference type="Proteomes" id="UP001556367">
    <property type="component" value="Unassembled WGS sequence"/>
</dbReference>
<feature type="region of interest" description="Disordered" evidence="1">
    <location>
        <begin position="1"/>
        <end position="32"/>
    </location>
</feature>
<comment type="caution">
    <text evidence="2">The sequence shown here is derived from an EMBL/GenBank/DDBJ whole genome shotgun (WGS) entry which is preliminary data.</text>
</comment>
<accession>A0ABR3ISC3</accession>
<name>A0ABR3ISC3_9AGAR</name>
<dbReference type="EMBL" id="JASNQZ010000015">
    <property type="protein sequence ID" value="KAL0946178.1"/>
    <property type="molecule type" value="Genomic_DNA"/>
</dbReference>
<sequence length="702" mass="76639">MFPKNHQQNAPIGSQPPRFALGRGDYPNRRSNPGPFMYQMPQHMAHAASGHPVPLVPPGLGPPVFPLAGYPSAAQNFLMRGRGLMRGTSTPRYLAPQLIAPVGHGAVPSQYPSIVASQASMTPAHWPTSNQVFNANQHPSAVSILRPQGPPPKLLPNAASHHLPHSTAATTQARALQGAHRRESAAHNSVVPASVTTDLASAAKISSSSEIKPPGTNDRNSGSATRPQDFAARELTDRSLPKTRSTNTDLVMSVAISNKIVPPTPAPSPEPLIRGTQRLAERMIGTSLTTALDMLEPVEATLDEDSERAPPGLPTSTPQELQSARYGVQNIEKAEDDKNSTTKAAVLSPRLDTRDSTGVSWADNLRRARQLVSDMHTQDLHTVVTKYCADAVESYTSPKPLIGALVLMLIHCISSSDKRSVKLIKVFCEQLCAQALKNFKDVWSQPEASPTPLERTSPSVYLTCKSVNISGFIGSLFFIGVLNASDMYRCIEGLLFDTWPVDRAITPRQSDPTSSRTPLTYERLCALHALFLQAGDKLIRRHVPGKDYLDALREYLQWLLNDGYKYLERCICAQYPRSPNGQLSDEGKERMVCAFILIQDVVKALEQGRPQNPSFITDFPPLSIEPAVQAASGSKSSGPTKEIDKANVQRKSKTDRDTTTLEVPSEPPVWEPTLLRTPSPHIKPLSKKALRKRNQSLSETTQ</sequence>
<feature type="compositionally biased region" description="Basic and acidic residues" evidence="1">
    <location>
        <begin position="231"/>
        <end position="240"/>
    </location>
</feature>
<feature type="compositionally biased region" description="Basic and acidic residues" evidence="1">
    <location>
        <begin position="641"/>
        <end position="659"/>
    </location>
</feature>
<reference evidence="3" key="1">
    <citation type="submission" date="2024-06" db="EMBL/GenBank/DDBJ databases">
        <title>Multi-omics analyses provide insights into the biosynthesis of the anticancer antibiotic pleurotin in Hohenbuehelia grisea.</title>
        <authorList>
            <person name="Weaver J.A."/>
            <person name="Alberti F."/>
        </authorList>
    </citation>
    <scope>NUCLEOTIDE SEQUENCE [LARGE SCALE GENOMIC DNA]</scope>
    <source>
        <strain evidence="3">T-177</strain>
    </source>
</reference>
<evidence type="ECO:0000313" key="2">
    <source>
        <dbReference type="EMBL" id="KAL0946178.1"/>
    </source>
</evidence>
<evidence type="ECO:0000256" key="1">
    <source>
        <dbReference type="SAM" id="MobiDB-lite"/>
    </source>
</evidence>